<dbReference type="AlphaFoldDB" id="A0ABD2MHD5"/>
<name>A0ABD2MHD5_9CUCU</name>
<dbReference type="Proteomes" id="UP001516400">
    <property type="component" value="Unassembled WGS sequence"/>
</dbReference>
<keyword evidence="3" id="KW-1185">Reference proteome</keyword>
<accession>A0ABD2MHD5</accession>
<reference evidence="2 3" key="1">
    <citation type="journal article" date="2021" name="BMC Biol.">
        <title>Horizontally acquired antibacterial genes associated with adaptive radiation of ladybird beetles.</title>
        <authorList>
            <person name="Li H.S."/>
            <person name="Tang X.F."/>
            <person name="Huang Y.H."/>
            <person name="Xu Z.Y."/>
            <person name="Chen M.L."/>
            <person name="Du X.Y."/>
            <person name="Qiu B.Y."/>
            <person name="Chen P.T."/>
            <person name="Zhang W."/>
            <person name="Slipinski A."/>
            <person name="Escalona H.E."/>
            <person name="Waterhouse R.M."/>
            <person name="Zwick A."/>
            <person name="Pang H."/>
        </authorList>
    </citation>
    <scope>NUCLEOTIDE SEQUENCE [LARGE SCALE GENOMIC DNA]</scope>
    <source>
        <strain evidence="2">SYSU2018</strain>
    </source>
</reference>
<proteinExistence type="predicted"/>
<sequence>MEDEEDVSNNDVLAYPGMRGTRSGNNFEIEYKEYSPVSPFQQDLTLPITTSPTSETQIEEIAATDPVIHKLSRFMVTIN</sequence>
<evidence type="ECO:0000256" key="1">
    <source>
        <dbReference type="SAM" id="MobiDB-lite"/>
    </source>
</evidence>
<gene>
    <name evidence="2" type="ORF">HHI36_009999</name>
</gene>
<dbReference type="EMBL" id="JABFTP020000001">
    <property type="protein sequence ID" value="KAL3265801.1"/>
    <property type="molecule type" value="Genomic_DNA"/>
</dbReference>
<evidence type="ECO:0000313" key="2">
    <source>
        <dbReference type="EMBL" id="KAL3265801.1"/>
    </source>
</evidence>
<feature type="region of interest" description="Disordered" evidence="1">
    <location>
        <begin position="1"/>
        <end position="24"/>
    </location>
</feature>
<comment type="caution">
    <text evidence="2">The sequence shown here is derived from an EMBL/GenBank/DDBJ whole genome shotgun (WGS) entry which is preliminary data.</text>
</comment>
<organism evidence="2 3">
    <name type="scientific">Cryptolaemus montrouzieri</name>
    <dbReference type="NCBI Taxonomy" id="559131"/>
    <lineage>
        <taxon>Eukaryota</taxon>
        <taxon>Metazoa</taxon>
        <taxon>Ecdysozoa</taxon>
        <taxon>Arthropoda</taxon>
        <taxon>Hexapoda</taxon>
        <taxon>Insecta</taxon>
        <taxon>Pterygota</taxon>
        <taxon>Neoptera</taxon>
        <taxon>Endopterygota</taxon>
        <taxon>Coleoptera</taxon>
        <taxon>Polyphaga</taxon>
        <taxon>Cucujiformia</taxon>
        <taxon>Coccinelloidea</taxon>
        <taxon>Coccinellidae</taxon>
        <taxon>Scymninae</taxon>
        <taxon>Scymnini</taxon>
        <taxon>Cryptolaemus</taxon>
    </lineage>
</organism>
<evidence type="ECO:0000313" key="3">
    <source>
        <dbReference type="Proteomes" id="UP001516400"/>
    </source>
</evidence>
<protein>
    <submittedName>
        <fullName evidence="2">Uncharacterized protein</fullName>
    </submittedName>
</protein>